<feature type="region of interest" description="Disordered" evidence="1">
    <location>
        <begin position="218"/>
        <end position="258"/>
    </location>
</feature>
<feature type="compositionally biased region" description="Low complexity" evidence="1">
    <location>
        <begin position="227"/>
        <end position="245"/>
    </location>
</feature>
<feature type="region of interest" description="Disordered" evidence="1">
    <location>
        <begin position="279"/>
        <end position="308"/>
    </location>
</feature>
<protein>
    <submittedName>
        <fullName evidence="2">Uncharacterized protein</fullName>
    </submittedName>
</protein>
<accession>A0A2U7UB75</accession>
<reference evidence="2" key="1">
    <citation type="journal article" date="2018" name="Nat. Commun.">
        <title>Diversity and evolution of the emerging Pandoraviridae family.</title>
        <authorList>
            <person name="Legendre M."/>
            <person name="Fabre E."/>
            <person name="Poirot O."/>
            <person name="Jeudy S."/>
            <person name="Lartigue A."/>
            <person name="Alempic J.M."/>
            <person name="Beucher L."/>
            <person name="Philippe N."/>
            <person name="Bertaux L."/>
            <person name="Christo-Foroux E."/>
            <person name="Labadie K."/>
            <person name="Coute Y."/>
            <person name="Abergel C."/>
            <person name="Claverie J.M."/>
        </authorList>
    </citation>
    <scope>NUCLEOTIDE SEQUENCE [LARGE SCALE GENOMIC DNA]</scope>
    <source>
        <strain evidence="2">Neocaledonia</strain>
    </source>
</reference>
<feature type="compositionally biased region" description="Basic residues" evidence="1">
    <location>
        <begin position="50"/>
        <end position="62"/>
    </location>
</feature>
<feature type="region of interest" description="Disordered" evidence="1">
    <location>
        <begin position="1"/>
        <end position="83"/>
    </location>
</feature>
<sequence>MDHRGHHFERRDAHDDMHWSDDQPRGCDPHPDELEGQRRSPVRRGLSNHQQRRREWWRRRRGGGVSHGCADHSGAGDYPFPRMTQDGEAVSALELVSMASGARDHHARELCNVILRTLTRRGWIFAADYVGWETPSTVVQRDDIGPFLTAAANAIGGSTFGARLRSYHKTPAYGALLERLCQARRDYAARPPLAEAPSPALGVELPLCVRHEGHPVEPRAWRTASPQQQQQQQVQEQQQRQHQPQTGHHPADPTTTESPLLETDMQHESVVDKSLTAIQEKVSPKAESIRCEATGDSGTDDSTQWDKQKSDCERLDFKTAERNHNDALVERTAGIAHTSRPLCVWRHSGGMWALLFAARPGAHPRRPWRIVAGRRAALGPDERGTTSDDGGDGDADDGGDVWLDRAKVIERASHALCSPLNVVAVAASPALEPPLLGDPDAIGFDATWAHVTAVCGLDQVRRGACASTKLPRGLIAHLAVRIEEAATHDTPHAPRCRDLANALNACLGHSGGGGA</sequence>
<feature type="region of interest" description="Disordered" evidence="1">
    <location>
        <begin position="377"/>
        <end position="397"/>
    </location>
</feature>
<gene>
    <name evidence="2" type="ORF">pneo_cds_18</name>
</gene>
<dbReference type="GeneID" id="36842338"/>
<proteinExistence type="predicted"/>
<evidence type="ECO:0000313" key="2">
    <source>
        <dbReference type="EMBL" id="AVK75625.1"/>
    </source>
</evidence>
<name>A0A2U7UB75_9VIRU</name>
<dbReference type="Proteomes" id="UP000249287">
    <property type="component" value="Segment"/>
</dbReference>
<dbReference type="RefSeq" id="YP_009481628.1">
    <property type="nucleotide sequence ID" value="NC_037666.1"/>
</dbReference>
<evidence type="ECO:0000256" key="1">
    <source>
        <dbReference type="SAM" id="MobiDB-lite"/>
    </source>
</evidence>
<feature type="compositionally biased region" description="Basic and acidic residues" evidence="1">
    <location>
        <begin position="1"/>
        <end position="38"/>
    </location>
</feature>
<dbReference type="EMBL" id="MG011690">
    <property type="protein sequence ID" value="AVK75625.1"/>
    <property type="molecule type" value="Genomic_DNA"/>
</dbReference>
<organism evidence="2">
    <name type="scientific">Pandoravirus neocaledonia</name>
    <dbReference type="NCBI Taxonomy" id="2107708"/>
    <lineage>
        <taxon>Viruses</taxon>
        <taxon>Pandoravirus</taxon>
    </lineage>
</organism>
<dbReference type="KEGG" id="vg:36842338"/>